<evidence type="ECO:0000259" key="2">
    <source>
        <dbReference type="Pfam" id="PF01051"/>
    </source>
</evidence>
<dbReference type="AlphaFoldDB" id="A0A2V4DW24"/>
<feature type="domain" description="Initiator Rep protein WH1" evidence="2">
    <location>
        <begin position="69"/>
        <end position="210"/>
    </location>
</feature>
<dbReference type="OrthoDB" id="9122127at2"/>
<comment type="caution">
    <text evidence="3">The sequence shown here is derived from an EMBL/GenBank/DDBJ whole genome shotgun (WGS) entry which is preliminary data.</text>
</comment>
<dbReference type="RefSeq" id="WP_110447647.1">
    <property type="nucleotide sequence ID" value="NZ_CP132381.1"/>
</dbReference>
<dbReference type="EMBL" id="QGLO01000004">
    <property type="protein sequence ID" value="PXY91709.1"/>
    <property type="molecule type" value="Genomic_DNA"/>
</dbReference>
<comment type="similarity">
    <text evidence="1">Belongs to the initiator RepB protein family.</text>
</comment>
<evidence type="ECO:0000256" key="1">
    <source>
        <dbReference type="ARBA" id="ARBA00038283"/>
    </source>
</evidence>
<proteinExistence type="inferred from homology"/>
<dbReference type="InterPro" id="IPR036388">
    <property type="entry name" value="WH-like_DNA-bd_sf"/>
</dbReference>
<dbReference type="InterPro" id="IPR036390">
    <property type="entry name" value="WH_DNA-bd_sf"/>
</dbReference>
<dbReference type="Proteomes" id="UP000247673">
    <property type="component" value="Unassembled WGS sequence"/>
</dbReference>
<reference evidence="3 4" key="1">
    <citation type="submission" date="2018-05" db="EMBL/GenBank/DDBJ databases">
        <title>Reference genomes for bee gut microbiota database.</title>
        <authorList>
            <person name="Ellegaard K.M."/>
        </authorList>
    </citation>
    <scope>NUCLEOTIDE SEQUENCE [LARGE SCALE GENOMIC DNA]</scope>
    <source>
        <strain evidence="3 4">ESL0172</strain>
    </source>
</reference>
<name>A0A2V4DW24_9GAMM</name>
<organism evidence="3 4">
    <name type="scientific">Gilliamella apis</name>
    <dbReference type="NCBI Taxonomy" id="1970738"/>
    <lineage>
        <taxon>Bacteria</taxon>
        <taxon>Pseudomonadati</taxon>
        <taxon>Pseudomonadota</taxon>
        <taxon>Gammaproteobacteria</taxon>
        <taxon>Orbales</taxon>
        <taxon>Orbaceae</taxon>
        <taxon>Gilliamella</taxon>
    </lineage>
</organism>
<dbReference type="SUPFAM" id="SSF46785">
    <property type="entry name" value="Winged helix' DNA-binding domain"/>
    <property type="match status" value="2"/>
</dbReference>
<accession>A0A2V4DW24</accession>
<dbReference type="GO" id="GO:0006270">
    <property type="term" value="P:DNA replication initiation"/>
    <property type="evidence" value="ECO:0007669"/>
    <property type="project" value="InterPro"/>
</dbReference>
<evidence type="ECO:0000313" key="3">
    <source>
        <dbReference type="EMBL" id="PXY91709.1"/>
    </source>
</evidence>
<gene>
    <name evidence="3" type="ORF">DKK78_05155</name>
</gene>
<dbReference type="Pfam" id="PF21205">
    <property type="entry name" value="Rep3_C"/>
    <property type="match status" value="1"/>
</dbReference>
<evidence type="ECO:0000313" key="4">
    <source>
        <dbReference type="Proteomes" id="UP000247673"/>
    </source>
</evidence>
<dbReference type="Gene3D" id="1.10.10.10">
    <property type="entry name" value="Winged helix-like DNA-binding domain superfamily/Winged helix DNA-binding domain"/>
    <property type="match status" value="2"/>
</dbReference>
<dbReference type="GO" id="GO:0003887">
    <property type="term" value="F:DNA-directed DNA polymerase activity"/>
    <property type="evidence" value="ECO:0007669"/>
    <property type="project" value="InterPro"/>
</dbReference>
<dbReference type="Pfam" id="PF01051">
    <property type="entry name" value="Rep3_N"/>
    <property type="match status" value="1"/>
</dbReference>
<sequence>MIIDNSNNAFDLFDDDDDIDFDNEIIKEFDEAVAKNSVITTSAEQTKNKKNNDVIRQVKTEEQQQKLLVYKSNYLVNASYKLSLNEQRIILLAISKLDSREEFCERTIQIKSNEFCDRFKIKKSDFYNTINLTLDSLFNRVVRIKNDEIKHEFRFISSKKYYNNLSYFEITFSNEIMNYLIDLKDNFSKYDLKHVVNFKNKHSVRIYEMLNEFKYKNIKKRVIKIEELKECLDLKNEYLRFNSFRESVIDKAVNEINKYTNISVRYNKIYNSSKYVEAIEFIFNFKYSDVENKAKINTDKKFYNKRKMEEKNSDIKAKKIGMGLVL</sequence>
<protein>
    <recommendedName>
        <fullName evidence="2">Initiator Rep protein WH1 domain-containing protein</fullName>
    </recommendedName>
</protein>
<keyword evidence="4" id="KW-1185">Reference proteome</keyword>
<dbReference type="InterPro" id="IPR000525">
    <property type="entry name" value="Initiator_Rep_WH1"/>
</dbReference>